<proteinExistence type="inferred from homology"/>
<dbReference type="RefSeq" id="WP_265789190.1">
    <property type="nucleotide sequence ID" value="NZ_BAABRS010000002.1"/>
</dbReference>
<accession>A0ABT3PYE4</accession>
<dbReference type="CDD" id="cd03677">
    <property type="entry name" value="MM_CoA_mutase_beta"/>
    <property type="match status" value="1"/>
</dbReference>
<comment type="cofactor">
    <cofactor evidence="1">
        <name>adenosylcob(III)alamin</name>
        <dbReference type="ChEBI" id="CHEBI:18408"/>
    </cofactor>
</comment>
<evidence type="ECO:0000259" key="7">
    <source>
        <dbReference type="Pfam" id="PF01642"/>
    </source>
</evidence>
<comment type="caution">
    <text evidence="8">The sequence shown here is derived from an EMBL/GenBank/DDBJ whole genome shotgun (WGS) entry which is preliminary data.</text>
</comment>
<dbReference type="Gene3D" id="3.20.20.240">
    <property type="entry name" value="Methylmalonyl-CoA mutase"/>
    <property type="match status" value="1"/>
</dbReference>
<keyword evidence="4" id="KW-0846">Cobalamin</keyword>
<evidence type="ECO:0000313" key="8">
    <source>
        <dbReference type="EMBL" id="MCW9712879.1"/>
    </source>
</evidence>
<dbReference type="EMBL" id="JAJNDC010000002">
    <property type="protein sequence ID" value="MCW9712879.1"/>
    <property type="molecule type" value="Genomic_DNA"/>
</dbReference>
<feature type="domain" description="Methylmalonyl-CoA mutase alpha/beta chain catalytic" evidence="7">
    <location>
        <begin position="73"/>
        <end position="465"/>
    </location>
</feature>
<comment type="similarity">
    <text evidence="2">Belongs to the methylmalonyl-CoA mutase family.</text>
</comment>
<organism evidence="8 9">
    <name type="scientific">Fodinibius salicampi</name>
    <dbReference type="NCBI Taxonomy" id="1920655"/>
    <lineage>
        <taxon>Bacteria</taxon>
        <taxon>Pseudomonadati</taxon>
        <taxon>Balneolota</taxon>
        <taxon>Balneolia</taxon>
        <taxon>Balneolales</taxon>
        <taxon>Balneolaceae</taxon>
        <taxon>Fodinibius</taxon>
    </lineage>
</organism>
<evidence type="ECO:0000256" key="1">
    <source>
        <dbReference type="ARBA" id="ARBA00001922"/>
    </source>
</evidence>
<evidence type="ECO:0000256" key="6">
    <source>
        <dbReference type="ARBA" id="ARBA00023285"/>
    </source>
</evidence>
<dbReference type="Pfam" id="PF01642">
    <property type="entry name" value="MM_CoA_mutase"/>
    <property type="match status" value="1"/>
</dbReference>
<dbReference type="SUPFAM" id="SSF51703">
    <property type="entry name" value="Cobalamin (vitamin B12)-dependent enzymes"/>
    <property type="match status" value="1"/>
</dbReference>
<evidence type="ECO:0000256" key="3">
    <source>
        <dbReference type="ARBA" id="ARBA00012398"/>
    </source>
</evidence>
<dbReference type="PROSITE" id="PS00544">
    <property type="entry name" value="METMALONYL_COA_MUTASE"/>
    <property type="match status" value="1"/>
</dbReference>
<dbReference type="Proteomes" id="UP001207337">
    <property type="component" value="Unassembled WGS sequence"/>
</dbReference>
<keyword evidence="6" id="KW-0170">Cobalt</keyword>
<keyword evidence="5" id="KW-0413">Isomerase</keyword>
<evidence type="ECO:0000313" key="9">
    <source>
        <dbReference type="Proteomes" id="UP001207337"/>
    </source>
</evidence>
<dbReference type="InterPro" id="IPR036724">
    <property type="entry name" value="Cobalamin-bd_sf"/>
</dbReference>
<reference evidence="8 9" key="1">
    <citation type="submission" date="2021-11" db="EMBL/GenBank/DDBJ databases">
        <title>Aliifidinibius sp. nov., a new bacterium isolated from saline soil.</title>
        <authorList>
            <person name="Galisteo C."/>
            <person name="De La Haba R."/>
            <person name="Sanchez-Porro C."/>
            <person name="Ventosa A."/>
        </authorList>
    </citation>
    <scope>NUCLEOTIDE SEQUENCE [LARGE SCALE GENOMIC DNA]</scope>
    <source>
        <strain evidence="8 9">KACC 190600</strain>
    </source>
</reference>
<dbReference type="PANTHER" id="PTHR48101:SF1">
    <property type="entry name" value="METHYLMALONYL-COA MUTASE, LARGE SUBUNIT"/>
    <property type="match status" value="1"/>
</dbReference>
<dbReference type="SUPFAM" id="SSF52242">
    <property type="entry name" value="Cobalamin (vitamin B12)-binding domain"/>
    <property type="match status" value="1"/>
</dbReference>
<dbReference type="PANTHER" id="PTHR48101">
    <property type="entry name" value="METHYLMALONYL-COA MUTASE, MITOCHONDRIAL-RELATED"/>
    <property type="match status" value="1"/>
</dbReference>
<dbReference type="EC" id="5.4.99.2" evidence="3"/>
<evidence type="ECO:0000256" key="2">
    <source>
        <dbReference type="ARBA" id="ARBA00008465"/>
    </source>
</evidence>
<name>A0ABT3PYE4_9BACT</name>
<keyword evidence="9" id="KW-1185">Reference proteome</keyword>
<dbReference type="InterPro" id="IPR058549">
    <property type="entry name" value="MeMalonylCoA_mutase_a/b_site"/>
</dbReference>
<evidence type="ECO:0000256" key="4">
    <source>
        <dbReference type="ARBA" id="ARBA00022628"/>
    </source>
</evidence>
<sequence>MSDTSSGKKSLFKEFPPISTEEWEKIIERDLKGANYKKKLRWQTNEGIAPLPFYRRDELDRQHPVSKKNGCKRANSWEIREPIFAKDISSANQSARNALKRGSDALQFHLTLHRTEGLLGGDLQGLPIQNQKGFHQLFDNISIEDTALHFDAGLASPALLGMLWNESKEIASTPKKIKASFSYDPFIYLLSNGHYPKGKKQLSRDILQLAEFTDLRLPNVYPLCIDARTYHNMGGTIVQELGYALAGASEYLTMLTNNGYDVNKASDRLYFSYSIGSNYFLEIAKFRAARLLWKNLLEAYGGNPEHHNIYLHGETSRWNKTLYDPYTNMLRTSTEGMSAAIAGCDSITVLPFDQHFRHNDNFSQRIARNQQLILREEAYLDKVEDPSAGSYYIEKLTDKLGQEAWNIFQEVETEGGLLKAIENGTIQSAIQESQQLRYQAIASRGRIFVGTNQYTNPDDQMAAEIDSDYQTVALNDSDIDIRSDSNNLPEYLAEAFNQGAGIADIASRLFDFGKQHYRIVHTYRGPQAFEELRLATEKHKMTPKVLNLPLGDKNWRKARSAFSANFFGCAGFDIEDPISFENIDAAIKAVKEQQPDIAVICSSDKEYKELVPAIAKEVNSLENQPILVLAGHPQEDLDHYKEAGIDEFIYAKCNVLETLKKFQTKLCIIDN</sequence>
<dbReference type="Gene3D" id="3.40.50.280">
    <property type="entry name" value="Cobalamin-binding domain"/>
    <property type="match status" value="1"/>
</dbReference>
<dbReference type="InterPro" id="IPR016176">
    <property type="entry name" value="Cbl-dep_enz_cat"/>
</dbReference>
<evidence type="ECO:0000256" key="5">
    <source>
        <dbReference type="ARBA" id="ARBA00023235"/>
    </source>
</evidence>
<gene>
    <name evidence="8" type="ORF">LQ318_08175</name>
</gene>
<dbReference type="InterPro" id="IPR006099">
    <property type="entry name" value="MeMalonylCoA_mutase_a/b_cat"/>
</dbReference>
<protein>
    <recommendedName>
        <fullName evidence="3">methylmalonyl-CoA mutase</fullName>
        <ecNumber evidence="3">5.4.99.2</ecNumber>
    </recommendedName>
</protein>